<dbReference type="EMBL" id="QGKV02000299">
    <property type="protein sequence ID" value="KAF3595556.1"/>
    <property type="molecule type" value="Genomic_DNA"/>
</dbReference>
<reference evidence="2 3" key="1">
    <citation type="journal article" date="2020" name="BMC Genomics">
        <title>Intraspecific diversification of the crop wild relative Brassica cretica Lam. using demographic model selection.</title>
        <authorList>
            <person name="Kioukis A."/>
            <person name="Michalopoulou V.A."/>
            <person name="Briers L."/>
            <person name="Pirintsos S."/>
            <person name="Studholme D.J."/>
            <person name="Pavlidis P."/>
            <person name="Sarris P.F."/>
        </authorList>
    </citation>
    <scope>NUCLEOTIDE SEQUENCE [LARGE SCALE GENOMIC DNA]</scope>
    <source>
        <strain evidence="3">cv. PFS-1207/04</strain>
    </source>
</reference>
<dbReference type="Proteomes" id="UP000266723">
    <property type="component" value="Unassembled WGS sequence"/>
</dbReference>
<feature type="compositionally biased region" description="Pro residues" evidence="1">
    <location>
        <begin position="24"/>
        <end position="33"/>
    </location>
</feature>
<evidence type="ECO:0000313" key="3">
    <source>
        <dbReference type="Proteomes" id="UP000266723"/>
    </source>
</evidence>
<keyword evidence="3" id="KW-1185">Reference proteome</keyword>
<name>A0ABQ7EFI4_BRACR</name>
<evidence type="ECO:0000313" key="2">
    <source>
        <dbReference type="EMBL" id="KAF3595556.1"/>
    </source>
</evidence>
<sequence length="146" mass="16815">MEFVDDKGEVATARHHHHHHHRSLPPPPSPSLPSPIARYHHHHRHLSHPQSLFTTTIASQIRLHHRHARHNHHCSLLCLSLYVSGGAYRTKRDDSAKTMSQRLQEEMSRTRVRLDSHECCSLSLELPSAAFEDKTLLYGILEDNRA</sequence>
<proteinExistence type="predicted"/>
<accession>A0ABQ7EFI4</accession>
<feature type="compositionally biased region" description="Basic residues" evidence="1">
    <location>
        <begin position="13"/>
        <end position="23"/>
    </location>
</feature>
<comment type="caution">
    <text evidence="2">The sequence shown here is derived from an EMBL/GenBank/DDBJ whole genome shotgun (WGS) entry which is preliminary data.</text>
</comment>
<feature type="compositionally biased region" description="Basic residues" evidence="1">
    <location>
        <begin position="38"/>
        <end position="47"/>
    </location>
</feature>
<protein>
    <submittedName>
        <fullName evidence="2">Uncharacterized protein</fullName>
    </submittedName>
</protein>
<feature type="region of interest" description="Disordered" evidence="1">
    <location>
        <begin position="1"/>
        <end position="48"/>
    </location>
</feature>
<gene>
    <name evidence="2" type="ORF">DY000_02021553</name>
</gene>
<evidence type="ECO:0000256" key="1">
    <source>
        <dbReference type="SAM" id="MobiDB-lite"/>
    </source>
</evidence>
<organism evidence="2 3">
    <name type="scientific">Brassica cretica</name>
    <name type="common">Mustard</name>
    <dbReference type="NCBI Taxonomy" id="69181"/>
    <lineage>
        <taxon>Eukaryota</taxon>
        <taxon>Viridiplantae</taxon>
        <taxon>Streptophyta</taxon>
        <taxon>Embryophyta</taxon>
        <taxon>Tracheophyta</taxon>
        <taxon>Spermatophyta</taxon>
        <taxon>Magnoliopsida</taxon>
        <taxon>eudicotyledons</taxon>
        <taxon>Gunneridae</taxon>
        <taxon>Pentapetalae</taxon>
        <taxon>rosids</taxon>
        <taxon>malvids</taxon>
        <taxon>Brassicales</taxon>
        <taxon>Brassicaceae</taxon>
        <taxon>Brassiceae</taxon>
        <taxon>Brassica</taxon>
    </lineage>
</organism>